<dbReference type="PIRSF" id="PIRSF002560">
    <property type="entry name" value="Bacterioferritin"/>
    <property type="match status" value="1"/>
</dbReference>
<dbReference type="InterPro" id="IPR009040">
    <property type="entry name" value="Ferritin-like_diiron"/>
</dbReference>
<dbReference type="InterPro" id="IPR009078">
    <property type="entry name" value="Ferritin-like_SF"/>
</dbReference>
<dbReference type="RefSeq" id="WP_369455178.1">
    <property type="nucleotide sequence ID" value="NZ_JBGCUO010000001.1"/>
</dbReference>
<evidence type="ECO:0000256" key="7">
    <source>
        <dbReference type="ARBA" id="ARBA00023065"/>
    </source>
</evidence>
<comment type="catalytic activity">
    <reaction evidence="8">
        <text>Fe(2+)(in) = Fe(2+)(out)</text>
        <dbReference type="Rhea" id="RHEA:28486"/>
        <dbReference type="ChEBI" id="CHEBI:29033"/>
    </reaction>
</comment>
<dbReference type="EC" id="1.16.3.1" evidence="9"/>
<dbReference type="InterPro" id="IPR008331">
    <property type="entry name" value="Ferritin_DPS_dom"/>
</dbReference>
<organism evidence="11 12">
    <name type="scientific">Isoalcanivorax beigongshangi</name>
    <dbReference type="NCBI Taxonomy" id="3238810"/>
    <lineage>
        <taxon>Bacteria</taxon>
        <taxon>Pseudomonadati</taxon>
        <taxon>Pseudomonadota</taxon>
        <taxon>Gammaproteobacteria</taxon>
        <taxon>Oceanospirillales</taxon>
        <taxon>Alcanivoracaceae</taxon>
        <taxon>Isoalcanivorax</taxon>
    </lineage>
</organism>
<evidence type="ECO:0000313" key="12">
    <source>
        <dbReference type="Proteomes" id="UP001562065"/>
    </source>
</evidence>
<dbReference type="PANTHER" id="PTHR30295">
    <property type="entry name" value="BACTERIOFERRITIN"/>
    <property type="match status" value="1"/>
</dbReference>
<keyword evidence="2 9" id="KW-0409">Iron storage</keyword>
<dbReference type="NCBIfam" id="TIGR00754">
    <property type="entry name" value="bfr"/>
    <property type="match status" value="1"/>
</dbReference>
<dbReference type="Gene3D" id="1.20.1260.10">
    <property type="match status" value="1"/>
</dbReference>
<evidence type="ECO:0000256" key="9">
    <source>
        <dbReference type="PIRNR" id="PIRNR002560"/>
    </source>
</evidence>
<comment type="catalytic activity">
    <reaction evidence="9">
        <text>4 Fe(2+) + O2 + 4 H(+) = 4 Fe(3+) + 2 H2O</text>
        <dbReference type="Rhea" id="RHEA:11148"/>
        <dbReference type="ChEBI" id="CHEBI:15377"/>
        <dbReference type="ChEBI" id="CHEBI:15378"/>
        <dbReference type="ChEBI" id="CHEBI:15379"/>
        <dbReference type="ChEBI" id="CHEBI:29033"/>
        <dbReference type="ChEBI" id="CHEBI:29034"/>
        <dbReference type="EC" id="1.16.3.1"/>
    </reaction>
</comment>
<dbReference type="InterPro" id="IPR012347">
    <property type="entry name" value="Ferritin-like"/>
</dbReference>
<evidence type="ECO:0000313" key="11">
    <source>
        <dbReference type="EMBL" id="MEY1661932.1"/>
    </source>
</evidence>
<dbReference type="SUPFAM" id="SSF47240">
    <property type="entry name" value="Ferritin-like"/>
    <property type="match status" value="1"/>
</dbReference>
<accession>A0ABV4AHK1</accession>
<sequence>MRGDAEVIAYFNMLIGGELAARDQYLIHSRMYEDWGYTRLYERLNHESEEEGQHADALIRRVLFLEGTPNMDRDALDIGTDVVSCLKSDLALEYKVREALAKGVALCEARGDYVSRDVLVSQMADTEEDHTYWLEKQLRLIETLGAQNYLQSQLGDSPAV</sequence>
<keyword evidence="4" id="KW-0410">Iron transport</keyword>
<evidence type="ECO:0000256" key="2">
    <source>
        <dbReference type="ARBA" id="ARBA00022434"/>
    </source>
</evidence>
<evidence type="ECO:0000256" key="8">
    <source>
        <dbReference type="ARBA" id="ARBA00036243"/>
    </source>
</evidence>
<evidence type="ECO:0000256" key="4">
    <source>
        <dbReference type="ARBA" id="ARBA00022496"/>
    </source>
</evidence>
<protein>
    <recommendedName>
        <fullName evidence="9">Bacterioferritin</fullName>
        <ecNumber evidence="9">1.16.3.1</ecNumber>
    </recommendedName>
</protein>
<keyword evidence="3" id="KW-0813">Transport</keyword>
<keyword evidence="9" id="KW-0479">Metal-binding</keyword>
<evidence type="ECO:0000256" key="5">
    <source>
        <dbReference type="ARBA" id="ARBA00023002"/>
    </source>
</evidence>
<evidence type="ECO:0000259" key="10">
    <source>
        <dbReference type="PROSITE" id="PS50905"/>
    </source>
</evidence>
<evidence type="ECO:0000256" key="3">
    <source>
        <dbReference type="ARBA" id="ARBA00022448"/>
    </source>
</evidence>
<keyword evidence="5 11" id="KW-0560">Oxidoreductase</keyword>
<keyword evidence="7" id="KW-0406">Ion transport</keyword>
<evidence type="ECO:0000256" key="1">
    <source>
        <dbReference type="ARBA" id="ARBA00008093"/>
    </source>
</evidence>
<dbReference type="PRINTS" id="PR00601">
    <property type="entry name" value="BACFERRITIN"/>
</dbReference>
<keyword evidence="6 9" id="KW-0408">Iron</keyword>
<dbReference type="CDD" id="cd00907">
    <property type="entry name" value="Bacterioferritin"/>
    <property type="match status" value="1"/>
</dbReference>
<comment type="similarity">
    <text evidence="1 9">Belongs to the bacterioferritin family.</text>
</comment>
<keyword evidence="12" id="KW-1185">Reference proteome</keyword>
<dbReference type="Pfam" id="PF00210">
    <property type="entry name" value="Ferritin"/>
    <property type="match status" value="1"/>
</dbReference>
<dbReference type="InterPro" id="IPR002024">
    <property type="entry name" value="Bacterioferritin"/>
</dbReference>
<dbReference type="Proteomes" id="UP001562065">
    <property type="component" value="Unassembled WGS sequence"/>
</dbReference>
<name>A0ABV4AHK1_9GAMM</name>
<evidence type="ECO:0000256" key="6">
    <source>
        <dbReference type="ARBA" id="ARBA00023004"/>
    </source>
</evidence>
<comment type="caution">
    <text evidence="11">The sequence shown here is derived from an EMBL/GenBank/DDBJ whole genome shotgun (WGS) entry which is preliminary data.</text>
</comment>
<proteinExistence type="inferred from homology"/>
<feature type="domain" description="Ferritin-like diiron" evidence="10">
    <location>
        <begin position="1"/>
        <end position="145"/>
    </location>
</feature>
<comment type="function">
    <text evidence="9">Iron-storage protein, whose ferroxidase center binds Fe(2+), oxidizes it using dioxygen to Fe(3+), and participates in the subsequent Fe(3+) oxide mineral core formation within the central cavity of the BFR protein shell.</text>
</comment>
<dbReference type="PANTHER" id="PTHR30295:SF9">
    <property type="entry name" value="BACTERIOFERRITIN"/>
    <property type="match status" value="1"/>
</dbReference>
<gene>
    <name evidence="11" type="primary">bfr</name>
    <name evidence="11" type="ORF">AB5I84_07180</name>
</gene>
<dbReference type="PROSITE" id="PS50905">
    <property type="entry name" value="FERRITIN_LIKE"/>
    <property type="match status" value="1"/>
</dbReference>
<dbReference type="EMBL" id="JBGCUO010000001">
    <property type="protein sequence ID" value="MEY1661932.1"/>
    <property type="molecule type" value="Genomic_DNA"/>
</dbReference>
<dbReference type="GO" id="GO:0004322">
    <property type="term" value="F:ferroxidase activity"/>
    <property type="evidence" value="ECO:0007669"/>
    <property type="project" value="UniProtKB-EC"/>
</dbReference>
<reference evidence="11 12" key="1">
    <citation type="submission" date="2024-07" db="EMBL/GenBank/DDBJ databases">
        <authorList>
            <person name="Ren Q."/>
        </authorList>
    </citation>
    <scope>NUCLEOTIDE SEQUENCE [LARGE SCALE GENOMIC DNA]</scope>
    <source>
        <strain evidence="11 12">REN37</strain>
    </source>
</reference>